<evidence type="ECO:0000256" key="1">
    <source>
        <dbReference type="SAM" id="MobiDB-lite"/>
    </source>
</evidence>
<evidence type="ECO:0008006" key="4">
    <source>
        <dbReference type="Google" id="ProtNLM"/>
    </source>
</evidence>
<evidence type="ECO:0000313" key="3">
    <source>
        <dbReference type="Proteomes" id="UP001198565"/>
    </source>
</evidence>
<reference evidence="2 3" key="1">
    <citation type="submission" date="2021-08" db="EMBL/GenBank/DDBJ databases">
        <title>Streptomyces sp. PTM05 isolated from lichen.</title>
        <authorList>
            <person name="Somphong A."/>
            <person name="Phongsopitanun W."/>
            <person name="Tanasupawat S."/>
        </authorList>
    </citation>
    <scope>NUCLEOTIDE SEQUENCE [LARGE SCALE GENOMIC DNA]</scope>
    <source>
        <strain evidence="2 3">Ptm05</strain>
    </source>
</reference>
<comment type="caution">
    <text evidence="2">The sequence shown here is derived from an EMBL/GenBank/DDBJ whole genome shotgun (WGS) entry which is preliminary data.</text>
</comment>
<organism evidence="2 3">
    <name type="scientific">Streptantibioticus parmotrematis</name>
    <dbReference type="NCBI Taxonomy" id="2873249"/>
    <lineage>
        <taxon>Bacteria</taxon>
        <taxon>Bacillati</taxon>
        <taxon>Actinomycetota</taxon>
        <taxon>Actinomycetes</taxon>
        <taxon>Kitasatosporales</taxon>
        <taxon>Streptomycetaceae</taxon>
        <taxon>Streptantibioticus</taxon>
    </lineage>
</organism>
<feature type="compositionally biased region" description="Basic and acidic residues" evidence="1">
    <location>
        <begin position="1"/>
        <end position="25"/>
    </location>
</feature>
<sequence length="388" mass="42412">MEPRPQVESRTQVEPRPQDECRTQVESRAQARAARRRTSLSPGAGPAPHATECGARHPQVARLLRTGPFAEALRAAIAASGLSLERVQDRLRRRGTTVSAATLSSWQSGRNRPERPSSLLALTALEDVLGLPQGALAALLGPPRPRGRRVPGAVRRSALADVWSGLDDVAQALRRVDTRWDSSLTRLSSTVRIELDERGRERSKWARQLLLADRDGPDRWVTVYRLERPGPPPLVRAAPPCRTGRVVEVPESGLLVAELLFDRPLARGETIIVESTLEHRAPRPFSTRIESTLHVPVREYVLEVRFDPAALPATCHSFRTAGLDSRPQERLLRLDAAGAVHAVALAAGPCRFGIRWNWDDADDADDADHADGTGDPGPPAGLSARDGR</sequence>
<dbReference type="RefSeq" id="WP_222975007.1">
    <property type="nucleotide sequence ID" value="NZ_JAINVZ010000003.1"/>
</dbReference>
<dbReference type="Proteomes" id="UP001198565">
    <property type="component" value="Unassembled WGS sequence"/>
</dbReference>
<proteinExistence type="predicted"/>
<feature type="region of interest" description="Disordered" evidence="1">
    <location>
        <begin position="1"/>
        <end position="56"/>
    </location>
</feature>
<accession>A0ABS7QQ62</accession>
<gene>
    <name evidence="2" type="ORF">K7472_06715</name>
</gene>
<feature type="region of interest" description="Disordered" evidence="1">
    <location>
        <begin position="363"/>
        <end position="388"/>
    </location>
</feature>
<feature type="region of interest" description="Disordered" evidence="1">
    <location>
        <begin position="93"/>
        <end position="114"/>
    </location>
</feature>
<feature type="compositionally biased region" description="Polar residues" evidence="1">
    <location>
        <begin position="96"/>
        <end position="110"/>
    </location>
</feature>
<name>A0ABS7QQ62_9ACTN</name>
<dbReference type="EMBL" id="JAINVZ010000003">
    <property type="protein sequence ID" value="MBY8884535.1"/>
    <property type="molecule type" value="Genomic_DNA"/>
</dbReference>
<keyword evidence="3" id="KW-1185">Reference proteome</keyword>
<protein>
    <recommendedName>
        <fullName evidence="4">XRE family transcriptional regulator</fullName>
    </recommendedName>
</protein>
<evidence type="ECO:0000313" key="2">
    <source>
        <dbReference type="EMBL" id="MBY8884535.1"/>
    </source>
</evidence>